<dbReference type="PANTHER" id="PTHR35377">
    <property type="entry name" value="ANTITOXIN VAPB49-RELATED-RELATED"/>
    <property type="match status" value="1"/>
</dbReference>
<proteinExistence type="inferred from homology"/>
<dbReference type="AlphaFoldDB" id="X0XXD2"/>
<comment type="similarity">
    <text evidence="1">Belongs to the phD/YefM antitoxin family.</text>
</comment>
<protein>
    <recommendedName>
        <fullName evidence="3">Antitoxin</fullName>
    </recommendedName>
</protein>
<evidence type="ECO:0000256" key="1">
    <source>
        <dbReference type="ARBA" id="ARBA00009981"/>
    </source>
</evidence>
<organism evidence="2">
    <name type="scientific">marine sediment metagenome</name>
    <dbReference type="NCBI Taxonomy" id="412755"/>
    <lineage>
        <taxon>unclassified sequences</taxon>
        <taxon>metagenomes</taxon>
        <taxon>ecological metagenomes</taxon>
    </lineage>
</organism>
<feature type="non-terminal residue" evidence="2">
    <location>
        <position position="69"/>
    </location>
</feature>
<name>X0XXD2_9ZZZZ</name>
<dbReference type="Pfam" id="PF02604">
    <property type="entry name" value="PhdYeFM_antitox"/>
    <property type="match status" value="1"/>
</dbReference>
<sequence length="69" mass="7746">MKTATVGEIQKNFASVLRNIDNGEEITITKRGKPVARIISLGPKNKIEWPDFYNEAVELKGKPVSEIVY</sequence>
<dbReference type="InterPro" id="IPR036165">
    <property type="entry name" value="YefM-like_sf"/>
</dbReference>
<gene>
    <name evidence="2" type="ORF">S01H1_80485</name>
</gene>
<evidence type="ECO:0000313" key="2">
    <source>
        <dbReference type="EMBL" id="GAG48049.1"/>
    </source>
</evidence>
<dbReference type="InterPro" id="IPR006442">
    <property type="entry name" value="Antitoxin_Phd/YefM"/>
</dbReference>
<dbReference type="EMBL" id="BARS01054355">
    <property type="protein sequence ID" value="GAG48049.1"/>
    <property type="molecule type" value="Genomic_DNA"/>
</dbReference>
<comment type="caution">
    <text evidence="2">The sequence shown here is derived from an EMBL/GenBank/DDBJ whole genome shotgun (WGS) entry which is preliminary data.</text>
</comment>
<dbReference type="Gene3D" id="3.40.1620.10">
    <property type="entry name" value="YefM-like domain"/>
    <property type="match status" value="1"/>
</dbReference>
<dbReference type="SUPFAM" id="SSF143120">
    <property type="entry name" value="YefM-like"/>
    <property type="match status" value="1"/>
</dbReference>
<accession>X0XXD2</accession>
<evidence type="ECO:0008006" key="3">
    <source>
        <dbReference type="Google" id="ProtNLM"/>
    </source>
</evidence>
<dbReference type="NCBIfam" id="TIGR01552">
    <property type="entry name" value="phd_fam"/>
    <property type="match status" value="1"/>
</dbReference>
<reference evidence="2" key="1">
    <citation type="journal article" date="2014" name="Front. Microbiol.">
        <title>High frequency of phylogenetically diverse reductive dehalogenase-homologous genes in deep subseafloor sedimentary metagenomes.</title>
        <authorList>
            <person name="Kawai M."/>
            <person name="Futagami T."/>
            <person name="Toyoda A."/>
            <person name="Takaki Y."/>
            <person name="Nishi S."/>
            <person name="Hori S."/>
            <person name="Arai W."/>
            <person name="Tsubouchi T."/>
            <person name="Morono Y."/>
            <person name="Uchiyama I."/>
            <person name="Ito T."/>
            <person name="Fujiyama A."/>
            <person name="Inagaki F."/>
            <person name="Takami H."/>
        </authorList>
    </citation>
    <scope>NUCLEOTIDE SEQUENCE</scope>
    <source>
        <strain evidence="2">Expedition CK06-06</strain>
    </source>
</reference>
<dbReference type="InterPro" id="IPR051416">
    <property type="entry name" value="phD-YefM_TA_antitoxins"/>
</dbReference>